<accession>A0A8J6E5C3</accession>
<dbReference type="InterPro" id="IPR033590">
    <property type="entry name" value="PPP1R35"/>
</dbReference>
<dbReference type="GO" id="GO:0005814">
    <property type="term" value="C:centriole"/>
    <property type="evidence" value="ECO:0007669"/>
    <property type="project" value="TreeGrafter"/>
</dbReference>
<dbReference type="GO" id="GO:0019902">
    <property type="term" value="F:phosphatase binding"/>
    <property type="evidence" value="ECO:0007669"/>
    <property type="project" value="InterPro"/>
</dbReference>
<evidence type="ECO:0000313" key="3">
    <source>
        <dbReference type="Proteomes" id="UP000770717"/>
    </source>
</evidence>
<evidence type="ECO:0000313" key="2">
    <source>
        <dbReference type="EMBL" id="KAG9460629.1"/>
    </source>
</evidence>
<protein>
    <submittedName>
        <fullName evidence="2">Uncharacterized protein</fullName>
    </submittedName>
</protein>
<evidence type="ECO:0000256" key="1">
    <source>
        <dbReference type="SAM" id="MobiDB-lite"/>
    </source>
</evidence>
<feature type="compositionally biased region" description="Basic and acidic residues" evidence="1">
    <location>
        <begin position="1"/>
        <end position="11"/>
    </location>
</feature>
<sequence>MSLTGDEERAPRCAPRPPALDPDPALDISLTPEKAVGILRRETADRRKGPRQVRFHVDEEGLSRPLAAPRVHSSAALRREVRQEAQQEFDAQRAVQAELRQSFTVRRGVESE</sequence>
<dbReference type="PANTHER" id="PTHR28625">
    <property type="entry name" value="PROTEIN PHOSPHATASE 1 REGULATORY SUBUNIT 35"/>
    <property type="match status" value="1"/>
</dbReference>
<dbReference type="OrthoDB" id="8942190at2759"/>
<dbReference type="AlphaFoldDB" id="A0A8J6E5C3"/>
<organism evidence="2 3">
    <name type="scientific">Eleutherodactylus coqui</name>
    <name type="common">Puerto Rican coqui</name>
    <dbReference type="NCBI Taxonomy" id="57060"/>
    <lineage>
        <taxon>Eukaryota</taxon>
        <taxon>Metazoa</taxon>
        <taxon>Chordata</taxon>
        <taxon>Craniata</taxon>
        <taxon>Vertebrata</taxon>
        <taxon>Euteleostomi</taxon>
        <taxon>Amphibia</taxon>
        <taxon>Batrachia</taxon>
        <taxon>Anura</taxon>
        <taxon>Neobatrachia</taxon>
        <taxon>Hyloidea</taxon>
        <taxon>Eleutherodactylidae</taxon>
        <taxon>Eleutherodactylinae</taxon>
        <taxon>Eleutherodactylus</taxon>
        <taxon>Eleutherodactylus</taxon>
    </lineage>
</organism>
<dbReference type="Proteomes" id="UP000770717">
    <property type="component" value="Unassembled WGS sequence"/>
</dbReference>
<proteinExistence type="predicted"/>
<keyword evidence="3" id="KW-1185">Reference proteome</keyword>
<dbReference type="GO" id="GO:1903724">
    <property type="term" value="P:positive regulation of centriole elongation"/>
    <property type="evidence" value="ECO:0007669"/>
    <property type="project" value="TreeGrafter"/>
</dbReference>
<feature type="region of interest" description="Disordered" evidence="1">
    <location>
        <begin position="1"/>
        <end position="27"/>
    </location>
</feature>
<name>A0A8J6E5C3_ELECQ</name>
<gene>
    <name evidence="2" type="ORF">GDO78_020572</name>
</gene>
<comment type="caution">
    <text evidence="2">The sequence shown here is derived from an EMBL/GenBank/DDBJ whole genome shotgun (WGS) entry which is preliminary data.</text>
</comment>
<dbReference type="PANTHER" id="PTHR28625:SF1">
    <property type="entry name" value="PROTEIN PHOSPHATASE 1 REGULATORY SUBUNIT 35"/>
    <property type="match status" value="1"/>
</dbReference>
<dbReference type="EMBL" id="WNTK01051793">
    <property type="protein sequence ID" value="KAG9460629.1"/>
    <property type="molecule type" value="Genomic_DNA"/>
</dbReference>
<dbReference type="EMBL" id="WNTK01051793">
    <property type="protein sequence ID" value="KAG9460630.1"/>
    <property type="molecule type" value="Genomic_DNA"/>
</dbReference>
<feature type="non-terminal residue" evidence="2">
    <location>
        <position position="1"/>
    </location>
</feature>
<reference evidence="2" key="1">
    <citation type="thesis" date="2020" institute="ProQuest LLC" country="789 East Eisenhower Parkway, Ann Arbor, MI, USA">
        <title>Comparative Genomics and Chromosome Evolution.</title>
        <authorList>
            <person name="Mudd A.B."/>
        </authorList>
    </citation>
    <scope>NUCLEOTIDE SEQUENCE</scope>
    <source>
        <strain evidence="2">HN-11 Male</strain>
        <tissue evidence="2">Kidney and liver</tissue>
    </source>
</reference>
<dbReference type="GO" id="GO:0045724">
    <property type="term" value="P:positive regulation of cilium assembly"/>
    <property type="evidence" value="ECO:0007669"/>
    <property type="project" value="TreeGrafter"/>
</dbReference>